<comment type="caution">
    <text evidence="6">Lacks conserved residue(s) required for the propagation of feature annotation.</text>
</comment>
<protein>
    <recommendedName>
        <fullName evidence="6">Ribosomal RNA small subunit methyltransferase G</fullName>
        <ecNumber evidence="6">2.1.1.-</ecNumber>
    </recommendedName>
    <alternativeName>
        <fullName evidence="6">16S rRNA 7-methylguanosine methyltransferase</fullName>
        <shortName evidence="6">16S rRNA m7G methyltransferase</shortName>
    </alternativeName>
</protein>
<dbReference type="CDD" id="cd02440">
    <property type="entry name" value="AdoMet_MTases"/>
    <property type="match status" value="1"/>
</dbReference>
<dbReference type="HAMAP" id="MF_00074">
    <property type="entry name" value="16SrRNA_methyltr_G"/>
    <property type="match status" value="1"/>
</dbReference>
<reference evidence="8 9" key="1">
    <citation type="submission" date="2018-05" db="EMBL/GenBank/DDBJ databases">
        <title>A metagenomic window into the 2 km-deep terrestrial subsurface aquifer revealed taxonomically and functionally diverse microbial community comprising novel uncultured bacterial lineages.</title>
        <authorList>
            <person name="Kadnikov V.V."/>
            <person name="Mardanov A.V."/>
            <person name="Beletsky A.V."/>
            <person name="Banks D."/>
            <person name="Pimenov N.V."/>
            <person name="Frank Y.A."/>
            <person name="Karnachuk O.V."/>
            <person name="Ravin N.V."/>
        </authorList>
    </citation>
    <scope>NUCLEOTIDE SEQUENCE [LARGE SCALE GENOMIC DNA]</scope>
    <source>
        <strain evidence="8">BY5</strain>
    </source>
</reference>
<accession>A0A367ZTE7</accession>
<proteinExistence type="inferred from homology"/>
<dbReference type="PANTHER" id="PTHR31760">
    <property type="entry name" value="S-ADENOSYL-L-METHIONINE-DEPENDENT METHYLTRANSFERASES SUPERFAMILY PROTEIN"/>
    <property type="match status" value="1"/>
</dbReference>
<evidence type="ECO:0000256" key="3">
    <source>
        <dbReference type="ARBA" id="ARBA00022603"/>
    </source>
</evidence>
<feature type="binding site" evidence="6">
    <location>
        <position position="103"/>
    </location>
    <ligand>
        <name>S-adenosyl-L-methionine</name>
        <dbReference type="ChEBI" id="CHEBI:59789"/>
    </ligand>
</feature>
<evidence type="ECO:0000313" key="8">
    <source>
        <dbReference type="EMBL" id="RCK80632.1"/>
    </source>
</evidence>
<sequence length="265" mass="28577">MAFLDHLPDWLDRLGLRLPPGVQERLEALCVAMTADPLYPSVSKISAPEEIATKHILDSLAPLALDLPCWDGLREGGSPAAASGPVSKERRPDRRRRRLVDLGTGGGFPALPLAIALPTVEVWAVDAKGKAIDFVTRLQAALGIDNLRPRLARAEELGREPGAREGFDLVVCRALASVRVLLEYCLPLTRVGGHVLMYKGPSLEAELAEAGKACQVLGVRQADLAVHVLRPPALPFERGYLLVAKQQPTPAAYPRRNGVPAARPL</sequence>
<dbReference type="InterPro" id="IPR029063">
    <property type="entry name" value="SAM-dependent_MTases_sf"/>
</dbReference>
<dbReference type="Gene3D" id="3.40.50.150">
    <property type="entry name" value="Vaccinia Virus protein VP39"/>
    <property type="match status" value="1"/>
</dbReference>
<dbReference type="Pfam" id="PF02527">
    <property type="entry name" value="GidB"/>
    <property type="match status" value="1"/>
</dbReference>
<dbReference type="InterPro" id="IPR003682">
    <property type="entry name" value="rRNA_ssu_MeTfrase_G"/>
</dbReference>
<keyword evidence="2 6" id="KW-0698">rRNA processing</keyword>
<dbReference type="NCBIfam" id="TIGR00138">
    <property type="entry name" value="rsmG_gidB"/>
    <property type="match status" value="1"/>
</dbReference>
<gene>
    <name evidence="6" type="primary">rsmG</name>
    <name evidence="8" type="ORF">OZSIB_2945</name>
</gene>
<evidence type="ECO:0000256" key="1">
    <source>
        <dbReference type="ARBA" id="ARBA00022490"/>
    </source>
</evidence>
<keyword evidence="5 6" id="KW-0949">S-adenosyl-L-methionine</keyword>
<feature type="binding site" evidence="6">
    <location>
        <begin position="154"/>
        <end position="155"/>
    </location>
    <ligand>
        <name>S-adenosyl-L-methionine</name>
        <dbReference type="ChEBI" id="CHEBI:59789"/>
    </ligand>
</feature>
<comment type="function">
    <text evidence="6">Specifically methylates the N7 position of a guanine in 16S rRNA.</text>
</comment>
<dbReference type="GO" id="GO:0070043">
    <property type="term" value="F:rRNA (guanine-N7-)-methyltransferase activity"/>
    <property type="evidence" value="ECO:0007669"/>
    <property type="project" value="UniProtKB-UniRule"/>
</dbReference>
<evidence type="ECO:0000313" key="9">
    <source>
        <dbReference type="Proteomes" id="UP000252355"/>
    </source>
</evidence>
<feature type="binding site" evidence="6">
    <location>
        <position position="108"/>
    </location>
    <ligand>
        <name>S-adenosyl-L-methionine</name>
        <dbReference type="ChEBI" id="CHEBI:59789"/>
    </ligand>
</feature>
<name>A0A367ZTE7_9BACT</name>
<keyword evidence="3 6" id="KW-0489">Methyltransferase</keyword>
<comment type="similarity">
    <text evidence="6">Belongs to the methyltransferase superfamily. RNA methyltransferase RsmG family.</text>
</comment>
<dbReference type="SUPFAM" id="SSF53335">
    <property type="entry name" value="S-adenosyl-L-methionine-dependent methyltransferases"/>
    <property type="match status" value="1"/>
</dbReference>
<evidence type="ECO:0000256" key="4">
    <source>
        <dbReference type="ARBA" id="ARBA00022679"/>
    </source>
</evidence>
<comment type="subcellular location">
    <subcellularLocation>
        <location evidence="6">Cytoplasm</location>
    </subcellularLocation>
</comment>
<dbReference type="GO" id="GO:0005829">
    <property type="term" value="C:cytosol"/>
    <property type="evidence" value="ECO:0007669"/>
    <property type="project" value="TreeGrafter"/>
</dbReference>
<evidence type="ECO:0000256" key="2">
    <source>
        <dbReference type="ARBA" id="ARBA00022552"/>
    </source>
</evidence>
<evidence type="ECO:0000256" key="7">
    <source>
        <dbReference type="SAM" id="MobiDB-lite"/>
    </source>
</evidence>
<evidence type="ECO:0000256" key="5">
    <source>
        <dbReference type="ARBA" id="ARBA00022691"/>
    </source>
</evidence>
<dbReference type="Proteomes" id="UP000252355">
    <property type="component" value="Unassembled WGS sequence"/>
</dbReference>
<dbReference type="PANTHER" id="PTHR31760:SF0">
    <property type="entry name" value="S-ADENOSYL-L-METHIONINE-DEPENDENT METHYLTRANSFERASES SUPERFAMILY PROTEIN"/>
    <property type="match status" value="1"/>
</dbReference>
<keyword evidence="4 6" id="KW-0808">Transferase</keyword>
<evidence type="ECO:0000256" key="6">
    <source>
        <dbReference type="HAMAP-Rule" id="MF_00074"/>
    </source>
</evidence>
<feature type="region of interest" description="Disordered" evidence="7">
    <location>
        <begin position="76"/>
        <end position="96"/>
    </location>
</feature>
<feature type="binding site" evidence="6">
    <location>
        <position position="173"/>
    </location>
    <ligand>
        <name>S-adenosyl-L-methionine</name>
        <dbReference type="ChEBI" id="CHEBI:59789"/>
    </ligand>
</feature>
<dbReference type="EMBL" id="QOQW01000005">
    <property type="protein sequence ID" value="RCK80632.1"/>
    <property type="molecule type" value="Genomic_DNA"/>
</dbReference>
<comment type="caution">
    <text evidence="8">The sequence shown here is derived from an EMBL/GenBank/DDBJ whole genome shotgun (WGS) entry which is preliminary data.</text>
</comment>
<dbReference type="EC" id="2.1.1.-" evidence="6"/>
<keyword evidence="1 6" id="KW-0963">Cytoplasm</keyword>
<dbReference type="AlphaFoldDB" id="A0A367ZTE7"/>
<organism evidence="8 9">
    <name type="scientific">Candidatus Ozemobacter sibiricus</name>
    <dbReference type="NCBI Taxonomy" id="2268124"/>
    <lineage>
        <taxon>Bacteria</taxon>
        <taxon>Candidatus Ozemobacteria</taxon>
        <taxon>Candidatus Ozemobacterales</taxon>
        <taxon>Candidatus Ozemobacteraceae</taxon>
        <taxon>Candidatus Ozemobacter</taxon>
    </lineage>
</organism>